<protein>
    <submittedName>
        <fullName evidence="2">DUF1989 domain-containing protein</fullName>
    </submittedName>
</protein>
<dbReference type="GeneID" id="96955090"/>
<evidence type="ECO:0000313" key="3">
    <source>
        <dbReference type="Proteomes" id="UP001596434"/>
    </source>
</evidence>
<dbReference type="EMBL" id="JBHTAT010000001">
    <property type="protein sequence ID" value="MFC7256696.1"/>
    <property type="molecule type" value="Genomic_DNA"/>
</dbReference>
<dbReference type="PANTHER" id="PTHR31527">
    <property type="entry name" value="RE64534P"/>
    <property type="match status" value="1"/>
</dbReference>
<dbReference type="InterPro" id="IPR018959">
    <property type="entry name" value="DUF1989"/>
</dbReference>
<feature type="domain" description="DUF1989" evidence="1">
    <location>
        <begin position="6"/>
        <end position="168"/>
    </location>
</feature>
<dbReference type="Pfam" id="PF09347">
    <property type="entry name" value="DUF1989"/>
    <property type="match status" value="1"/>
</dbReference>
<organism evidence="2 3">
    <name type="scientific">Haloplanus litoreus</name>
    <dbReference type="NCBI Taxonomy" id="767515"/>
    <lineage>
        <taxon>Archaea</taxon>
        <taxon>Methanobacteriati</taxon>
        <taxon>Methanobacteriota</taxon>
        <taxon>Stenosarchaea group</taxon>
        <taxon>Halobacteria</taxon>
        <taxon>Halobacteriales</taxon>
        <taxon>Haloferacaceae</taxon>
        <taxon>Haloplanus</taxon>
    </lineage>
</organism>
<dbReference type="Proteomes" id="UP001596434">
    <property type="component" value="Unassembled WGS sequence"/>
</dbReference>
<proteinExistence type="predicted"/>
<name>A0ABD6A233_9EURY</name>
<sequence>MKEVHVEAKCGAAFELAAGESFEVIDTHGGQAVDVTGFPETDTSEAFSSKYTYRRTGKVRFEEGDSLYTTAGKPLLTLVHDDCGINDLLLAPCNEWIVAEYYDQEDEIGCRGNLQEVLKPYGIDPERIQDVMNLFTKVTITDHRYLDFRAPPSDPGDTAELRAERDAIVGVAPCTGDSVLNEGGPTAIEIRVPDDAVVTTNF</sequence>
<evidence type="ECO:0000313" key="2">
    <source>
        <dbReference type="EMBL" id="MFC7256696.1"/>
    </source>
</evidence>
<comment type="caution">
    <text evidence="2">The sequence shown here is derived from an EMBL/GenBank/DDBJ whole genome shotgun (WGS) entry which is preliminary data.</text>
</comment>
<dbReference type="PANTHER" id="PTHR31527:SF0">
    <property type="entry name" value="RE64534P"/>
    <property type="match status" value="1"/>
</dbReference>
<dbReference type="RefSeq" id="WP_379705925.1">
    <property type="nucleotide sequence ID" value="NZ_JBHTAT010000001.1"/>
</dbReference>
<reference evidence="2 3" key="1">
    <citation type="journal article" date="2019" name="Int. J. Syst. Evol. Microbiol.">
        <title>The Global Catalogue of Microorganisms (GCM) 10K type strain sequencing project: providing services to taxonomists for standard genome sequencing and annotation.</title>
        <authorList>
            <consortium name="The Broad Institute Genomics Platform"/>
            <consortium name="The Broad Institute Genome Sequencing Center for Infectious Disease"/>
            <person name="Wu L."/>
            <person name="Ma J."/>
        </authorList>
    </citation>
    <scope>NUCLEOTIDE SEQUENCE [LARGE SCALE GENOMIC DNA]</scope>
    <source>
        <strain evidence="2 3">GX21</strain>
    </source>
</reference>
<keyword evidence="3" id="KW-1185">Reference proteome</keyword>
<accession>A0ABD6A233</accession>
<evidence type="ECO:0000259" key="1">
    <source>
        <dbReference type="Pfam" id="PF09347"/>
    </source>
</evidence>
<gene>
    <name evidence="2" type="ORF">ACFQKE_15530</name>
</gene>
<dbReference type="AlphaFoldDB" id="A0ABD6A233"/>